<organism evidence="2 3">
    <name type="scientific">Marinobacter psychrophilus</name>
    <dbReference type="NCBI Taxonomy" id="330734"/>
    <lineage>
        <taxon>Bacteria</taxon>
        <taxon>Pseudomonadati</taxon>
        <taxon>Pseudomonadota</taxon>
        <taxon>Gammaproteobacteria</taxon>
        <taxon>Pseudomonadales</taxon>
        <taxon>Marinobacteraceae</taxon>
        <taxon>Marinobacter</taxon>
    </lineage>
</organism>
<name>A0A0H4I1Y6_9GAMM</name>
<proteinExistence type="predicted"/>
<dbReference type="Pfam" id="PF14052">
    <property type="entry name" value="Caps_assemb_Wzi"/>
    <property type="match status" value="1"/>
</dbReference>
<dbReference type="Proteomes" id="UP000036406">
    <property type="component" value="Chromosome"/>
</dbReference>
<evidence type="ECO:0000256" key="1">
    <source>
        <dbReference type="SAM" id="SignalP"/>
    </source>
</evidence>
<keyword evidence="1" id="KW-0732">Signal</keyword>
<gene>
    <name evidence="2" type="ORF">ABA45_11830</name>
</gene>
<keyword evidence="3" id="KW-1185">Reference proteome</keyword>
<dbReference type="KEGG" id="mpq:ABA45_11830"/>
<accession>A0A0H4I1Y6</accession>
<dbReference type="PROSITE" id="PS51257">
    <property type="entry name" value="PROKAR_LIPOPROTEIN"/>
    <property type="match status" value="1"/>
</dbReference>
<dbReference type="Gene3D" id="2.40.160.130">
    <property type="entry name" value="Capsule assembly protein Wzi"/>
    <property type="match status" value="1"/>
</dbReference>
<sequence>MTLKHLALVCGAVACLNTISAAAAPWIEPGDARARFAIQKLADQGQFNRPVTSWPIMWASVDSALAESTGKSSEATGLARAYLEFEQEQQASTGIRTQFELSATNEVAMVQGFERGPMAQGAATLNVQWQGERFALGLSPTYALNPDDDENARFDGSYLAATAGNWVFGAGAIDRWWGPGWQSSLIFSNNARPTPSVWFNRKNPSAPETSWLSWIGPWQLTVLAGQYEKQRAVPEAKLIGMRLNLRPLDGLEVGFSRAIMFGGEGRPEGPSTVWNSLIGKDNGQLEENDPGNQLAGIDARYGFALGRQAMGLYGQMMGEDEAGAFPARKSWLLGSDWTTQLFNGDQQWFVEYANTLADDFLGDARPNITYDHSRYNSGYRYYGRTLGASFSGDAEAITLGGFHFFDDGRNLSASLSFVEFNKDGISRTPVINENIKLMVPAENAKQVIAKVGYGTELLNGWLDLSAQFADKKLQLVNPAENESGQWSVGASWRYRF</sequence>
<dbReference type="STRING" id="330734.ABA45_11830"/>
<reference evidence="2 3" key="1">
    <citation type="submission" date="2015-05" db="EMBL/GenBank/DDBJ databases">
        <title>Complete genome of Marinobacter psychrophilus strain 20041T isolated from sea-ice of the Canadian Basin.</title>
        <authorList>
            <person name="Song L."/>
            <person name="Ren L."/>
            <person name="Yu Y."/>
            <person name="Wang X."/>
        </authorList>
    </citation>
    <scope>NUCLEOTIDE SEQUENCE [LARGE SCALE GENOMIC DNA]</scope>
    <source>
        <strain evidence="2 3">20041</strain>
    </source>
</reference>
<dbReference type="EMBL" id="CP011494">
    <property type="protein sequence ID" value="AKO53006.1"/>
    <property type="molecule type" value="Genomic_DNA"/>
</dbReference>
<feature type="signal peptide" evidence="1">
    <location>
        <begin position="1"/>
        <end position="23"/>
    </location>
</feature>
<dbReference type="InterPro" id="IPR026950">
    <property type="entry name" value="Caps_assemb_Wzi"/>
</dbReference>
<evidence type="ECO:0008006" key="4">
    <source>
        <dbReference type="Google" id="ProtNLM"/>
    </source>
</evidence>
<dbReference type="InterPro" id="IPR038636">
    <property type="entry name" value="Wzi_sf"/>
</dbReference>
<dbReference type="AlphaFoldDB" id="A0A0H4I1Y6"/>
<evidence type="ECO:0000313" key="3">
    <source>
        <dbReference type="Proteomes" id="UP000036406"/>
    </source>
</evidence>
<protein>
    <recommendedName>
        <fullName evidence="4">Capsule assembly protein Wzi</fullName>
    </recommendedName>
</protein>
<dbReference type="RefSeq" id="WP_048386351.1">
    <property type="nucleotide sequence ID" value="NZ_CP011494.1"/>
</dbReference>
<feature type="chain" id="PRO_5005206108" description="Capsule assembly protein Wzi" evidence="1">
    <location>
        <begin position="24"/>
        <end position="496"/>
    </location>
</feature>
<dbReference type="PATRIC" id="fig|330734.3.peg.2482"/>
<evidence type="ECO:0000313" key="2">
    <source>
        <dbReference type="EMBL" id="AKO53006.1"/>
    </source>
</evidence>